<name>A0A9P4I932_9PEZI</name>
<comment type="caution">
    <text evidence="2">The sequence shown here is derived from an EMBL/GenBank/DDBJ whole genome shotgun (WGS) entry which is preliminary data.</text>
</comment>
<feature type="compositionally biased region" description="Basic and acidic residues" evidence="1">
    <location>
        <begin position="629"/>
        <end position="642"/>
    </location>
</feature>
<evidence type="ECO:0000313" key="3">
    <source>
        <dbReference type="Proteomes" id="UP000799772"/>
    </source>
</evidence>
<proteinExistence type="predicted"/>
<feature type="region of interest" description="Disordered" evidence="1">
    <location>
        <begin position="253"/>
        <end position="310"/>
    </location>
</feature>
<accession>A0A9P4I932</accession>
<dbReference type="Proteomes" id="UP000799772">
    <property type="component" value="Unassembled WGS sequence"/>
</dbReference>
<evidence type="ECO:0000256" key="1">
    <source>
        <dbReference type="SAM" id="MobiDB-lite"/>
    </source>
</evidence>
<dbReference type="EMBL" id="ML978130">
    <property type="protein sequence ID" value="KAF2096254.1"/>
    <property type="molecule type" value="Genomic_DNA"/>
</dbReference>
<feature type="region of interest" description="Disordered" evidence="1">
    <location>
        <begin position="616"/>
        <end position="660"/>
    </location>
</feature>
<gene>
    <name evidence="2" type="ORF">NA57DRAFT_59312</name>
</gene>
<dbReference type="AlphaFoldDB" id="A0A9P4I932"/>
<protein>
    <submittedName>
        <fullName evidence="2">Uncharacterized protein</fullName>
    </submittedName>
</protein>
<organism evidence="2 3">
    <name type="scientific">Rhizodiscina lignyota</name>
    <dbReference type="NCBI Taxonomy" id="1504668"/>
    <lineage>
        <taxon>Eukaryota</taxon>
        <taxon>Fungi</taxon>
        <taxon>Dikarya</taxon>
        <taxon>Ascomycota</taxon>
        <taxon>Pezizomycotina</taxon>
        <taxon>Dothideomycetes</taxon>
        <taxon>Pleosporomycetidae</taxon>
        <taxon>Aulographales</taxon>
        <taxon>Rhizodiscinaceae</taxon>
        <taxon>Rhizodiscina</taxon>
    </lineage>
</organism>
<keyword evidence="3" id="KW-1185">Reference proteome</keyword>
<feature type="compositionally biased region" description="Basic residues" evidence="1">
    <location>
        <begin position="282"/>
        <end position="299"/>
    </location>
</feature>
<reference evidence="2" key="1">
    <citation type="journal article" date="2020" name="Stud. Mycol.">
        <title>101 Dothideomycetes genomes: a test case for predicting lifestyles and emergence of pathogens.</title>
        <authorList>
            <person name="Haridas S."/>
            <person name="Albert R."/>
            <person name="Binder M."/>
            <person name="Bloem J."/>
            <person name="Labutti K."/>
            <person name="Salamov A."/>
            <person name="Andreopoulos B."/>
            <person name="Baker S."/>
            <person name="Barry K."/>
            <person name="Bills G."/>
            <person name="Bluhm B."/>
            <person name="Cannon C."/>
            <person name="Castanera R."/>
            <person name="Culley D."/>
            <person name="Daum C."/>
            <person name="Ezra D."/>
            <person name="Gonzalez J."/>
            <person name="Henrissat B."/>
            <person name="Kuo A."/>
            <person name="Liang C."/>
            <person name="Lipzen A."/>
            <person name="Lutzoni F."/>
            <person name="Magnuson J."/>
            <person name="Mondo S."/>
            <person name="Nolan M."/>
            <person name="Ohm R."/>
            <person name="Pangilinan J."/>
            <person name="Park H.-J."/>
            <person name="Ramirez L."/>
            <person name="Alfaro M."/>
            <person name="Sun H."/>
            <person name="Tritt A."/>
            <person name="Yoshinaga Y."/>
            <person name="Zwiers L.-H."/>
            <person name="Turgeon B."/>
            <person name="Goodwin S."/>
            <person name="Spatafora J."/>
            <person name="Crous P."/>
            <person name="Grigoriev I."/>
        </authorList>
    </citation>
    <scope>NUCLEOTIDE SEQUENCE</scope>
    <source>
        <strain evidence="2">CBS 133067</strain>
    </source>
</reference>
<sequence>MPPSTLLSLRVEALSGGPLFSHYPNVSTATFKPARLLPTSCLAVAFPHWPSRTMGEFARFASSIRGEGPAHNSNGSEKLPLGKQDNIWWSDTRANNEKFKLDNIVEKIEEPTALSYSEWDTPLKSSDMMPKNINQVVCGPAPVALKTQIGFADYHGQSSPSSVYDAASAFATTFTAGVQGTGMERAILANVASEYEELVSNAWAQEPLPAPKSLPQVTRISARLQRIAPPALALSNLQAQLAVPLRKSRYQPVKRIPPRLCDRPPPPPPRKRRSGSAVRVSARNKKRAPTPFPLRKKNGKAPAQSFSRRPIAPIRNVSSLTKLVDDELTRVAEEERQWQKAKNAWVTKTKARIDALRVVPDGFEDDSDEESRAETCYKSFLTISSADMVPAELAQAEDESDDKPIAKRCYKSFSTISSGDLILAQLAPASPESYIWYTCPSDNVELSGLSSYSCPRSMPNPFDSSMAPASGSPSVYSCVSSISGSSSSRLGDDDGVVAEHMTMAQILPTSSTLLPPVHYASDTVKLVHPKPVYPVKLSNLEAGILDDAVPNVALCVASPEKNELFAIGENDDEEQGSGAFASESIRPLSVFTAKIIIPNAAASGWSGDIMLPVSNAPHRSSSRKAASAVEKKGKSPAVDERQPAPQNPLAIPPRPPVAETTPLLARGEIGSASEDLEISEYLGLHPTLCAGIAPQLLAGIQNQMEQLHECLCSPIDFGYEGDEDDWTPPYIPDQSKSSPLVSTSEQEPWIHRLVNGLRENVGNLFPTKEVRRVRSGA</sequence>
<evidence type="ECO:0000313" key="2">
    <source>
        <dbReference type="EMBL" id="KAF2096254.1"/>
    </source>
</evidence>